<name>A0A397S9V8_9GLOM</name>
<reference evidence="2 3" key="1">
    <citation type="submission" date="2018-06" db="EMBL/GenBank/DDBJ databases">
        <title>Comparative genomics reveals the genomic features of Rhizophagus irregularis, R. cerebriforme, R. diaphanum and Gigaspora rosea, and their symbiotic lifestyle signature.</title>
        <authorList>
            <person name="Morin E."/>
            <person name="San Clemente H."/>
            <person name="Chen E.C.H."/>
            <person name="De La Providencia I."/>
            <person name="Hainaut M."/>
            <person name="Kuo A."/>
            <person name="Kohler A."/>
            <person name="Murat C."/>
            <person name="Tang N."/>
            <person name="Roy S."/>
            <person name="Loubradou J."/>
            <person name="Henrissat B."/>
            <person name="Grigoriev I.V."/>
            <person name="Corradi N."/>
            <person name="Roux C."/>
            <person name="Martin F.M."/>
        </authorList>
    </citation>
    <scope>NUCLEOTIDE SEQUENCE [LARGE SCALE GENOMIC DNA]</scope>
    <source>
        <strain evidence="2 3">DAOM 227022</strain>
    </source>
</reference>
<organism evidence="2 3">
    <name type="scientific">Glomus cerebriforme</name>
    <dbReference type="NCBI Taxonomy" id="658196"/>
    <lineage>
        <taxon>Eukaryota</taxon>
        <taxon>Fungi</taxon>
        <taxon>Fungi incertae sedis</taxon>
        <taxon>Mucoromycota</taxon>
        <taxon>Glomeromycotina</taxon>
        <taxon>Glomeromycetes</taxon>
        <taxon>Glomerales</taxon>
        <taxon>Glomeraceae</taxon>
        <taxon>Glomus</taxon>
    </lineage>
</organism>
<evidence type="ECO:0000313" key="2">
    <source>
        <dbReference type="EMBL" id="RIA82748.1"/>
    </source>
</evidence>
<dbReference type="EMBL" id="QKYT01000634">
    <property type="protein sequence ID" value="RIA82748.1"/>
    <property type="molecule type" value="Genomic_DNA"/>
</dbReference>
<evidence type="ECO:0000256" key="1">
    <source>
        <dbReference type="SAM" id="MobiDB-lite"/>
    </source>
</evidence>
<evidence type="ECO:0000313" key="3">
    <source>
        <dbReference type="Proteomes" id="UP000265703"/>
    </source>
</evidence>
<feature type="compositionally biased region" description="Basic and acidic residues" evidence="1">
    <location>
        <begin position="26"/>
        <end position="54"/>
    </location>
</feature>
<gene>
    <name evidence="2" type="ORF">C1645_834876</name>
</gene>
<dbReference type="AlphaFoldDB" id="A0A397S9V8"/>
<sequence length="84" mass="9779">MLIEHVKYINVNGIDYNWIRDIHQSKAERKSSGGKNKEKKSNSKKDSTKKDNKKNCHQRKIRGGKDKMRGFATGLEVTKIENYK</sequence>
<protein>
    <submittedName>
        <fullName evidence="2">Uncharacterized protein</fullName>
    </submittedName>
</protein>
<dbReference type="Proteomes" id="UP000265703">
    <property type="component" value="Unassembled WGS sequence"/>
</dbReference>
<feature type="region of interest" description="Disordered" evidence="1">
    <location>
        <begin position="26"/>
        <end position="68"/>
    </location>
</feature>
<accession>A0A397S9V8</accession>
<comment type="caution">
    <text evidence="2">The sequence shown here is derived from an EMBL/GenBank/DDBJ whole genome shotgun (WGS) entry which is preliminary data.</text>
</comment>
<keyword evidence="3" id="KW-1185">Reference proteome</keyword>
<proteinExistence type="predicted"/>